<reference evidence="1 2" key="1">
    <citation type="submission" date="2024-09" db="EMBL/GenBank/DDBJ databases">
        <title>Genome sequencing and assembly of Phytophthora oleae, isolate VK10A, causative agent of rot of olive drupes.</title>
        <authorList>
            <person name="Conti Taguali S."/>
            <person name="Riolo M."/>
            <person name="La Spada F."/>
            <person name="Cacciola S.O."/>
            <person name="Dionisio G."/>
        </authorList>
    </citation>
    <scope>NUCLEOTIDE SEQUENCE [LARGE SCALE GENOMIC DNA]</scope>
    <source>
        <strain evidence="1 2">VK10A</strain>
    </source>
</reference>
<dbReference type="EMBL" id="JBIMZQ010000026">
    <property type="protein sequence ID" value="KAL3663724.1"/>
    <property type="molecule type" value="Genomic_DNA"/>
</dbReference>
<organism evidence="1 2">
    <name type="scientific">Phytophthora oleae</name>
    <dbReference type="NCBI Taxonomy" id="2107226"/>
    <lineage>
        <taxon>Eukaryota</taxon>
        <taxon>Sar</taxon>
        <taxon>Stramenopiles</taxon>
        <taxon>Oomycota</taxon>
        <taxon>Peronosporomycetes</taxon>
        <taxon>Peronosporales</taxon>
        <taxon>Peronosporaceae</taxon>
        <taxon>Phytophthora</taxon>
    </lineage>
</organism>
<sequence>MSAEVWADQVSSLCDGAQCFQSLIRYQYFLAGLRNKEGATTLKKAMVSNIPQAVLCRHAYSCGRRC</sequence>
<dbReference type="AlphaFoldDB" id="A0ABD3FFF0"/>
<dbReference type="Proteomes" id="UP001632037">
    <property type="component" value="Unassembled WGS sequence"/>
</dbReference>
<evidence type="ECO:0000313" key="2">
    <source>
        <dbReference type="Proteomes" id="UP001632037"/>
    </source>
</evidence>
<accession>A0ABD3FFF0</accession>
<gene>
    <name evidence="1" type="ORF">V7S43_011139</name>
</gene>
<proteinExistence type="predicted"/>
<comment type="caution">
    <text evidence="1">The sequence shown here is derived from an EMBL/GenBank/DDBJ whole genome shotgun (WGS) entry which is preliminary data.</text>
</comment>
<keyword evidence="2" id="KW-1185">Reference proteome</keyword>
<evidence type="ECO:0000313" key="1">
    <source>
        <dbReference type="EMBL" id="KAL3663724.1"/>
    </source>
</evidence>
<protein>
    <submittedName>
        <fullName evidence="1">Uncharacterized protein</fullName>
    </submittedName>
</protein>
<name>A0ABD3FFF0_9STRA</name>